<dbReference type="AlphaFoldDB" id="A0A1V6X2U3"/>
<sequence>MATQDHALVRMVFILGQAKHTVDVVDLVAQGEALERQLSDPCPILVVDDRISDPAGETCHGTLFPRSIVEVTTGLYGYTGWGWVTGALFEPSHVVLALPLPVPSRAQENGDITER</sequence>
<evidence type="ECO:0000313" key="1">
    <source>
        <dbReference type="EMBL" id="OQE69408.1"/>
    </source>
</evidence>
<evidence type="ECO:0000313" key="2">
    <source>
        <dbReference type="Proteomes" id="UP000191691"/>
    </source>
</evidence>
<proteinExistence type="predicted"/>
<keyword evidence="2" id="KW-1185">Reference proteome</keyword>
<dbReference type="EMBL" id="MOOB01000135">
    <property type="protein sequence ID" value="OQE69408.1"/>
    <property type="molecule type" value="Genomic_DNA"/>
</dbReference>
<organism evidence="1 2">
    <name type="scientific">Penicillium nalgiovense</name>
    <dbReference type="NCBI Taxonomy" id="60175"/>
    <lineage>
        <taxon>Eukaryota</taxon>
        <taxon>Fungi</taxon>
        <taxon>Dikarya</taxon>
        <taxon>Ascomycota</taxon>
        <taxon>Pezizomycotina</taxon>
        <taxon>Eurotiomycetes</taxon>
        <taxon>Eurotiomycetidae</taxon>
        <taxon>Eurotiales</taxon>
        <taxon>Aspergillaceae</taxon>
        <taxon>Penicillium</taxon>
    </lineage>
</organism>
<dbReference type="Proteomes" id="UP000191691">
    <property type="component" value="Unassembled WGS sequence"/>
</dbReference>
<gene>
    <name evidence="1" type="ORF">PENNAL_c0135G01790</name>
</gene>
<comment type="caution">
    <text evidence="1">The sequence shown here is derived from an EMBL/GenBank/DDBJ whole genome shotgun (WGS) entry which is preliminary data.</text>
</comment>
<reference evidence="2" key="1">
    <citation type="journal article" date="2017" name="Nat. Microbiol.">
        <title>Global analysis of biosynthetic gene clusters reveals vast potential of secondary metabolite production in Penicillium species.</title>
        <authorList>
            <person name="Nielsen J.C."/>
            <person name="Grijseels S."/>
            <person name="Prigent S."/>
            <person name="Ji B."/>
            <person name="Dainat J."/>
            <person name="Nielsen K.F."/>
            <person name="Frisvad J.C."/>
            <person name="Workman M."/>
            <person name="Nielsen J."/>
        </authorList>
    </citation>
    <scope>NUCLEOTIDE SEQUENCE [LARGE SCALE GENOMIC DNA]</scope>
    <source>
        <strain evidence="2">IBT 13039</strain>
    </source>
</reference>
<name>A0A1V6X2U3_PENNA</name>
<protein>
    <submittedName>
        <fullName evidence="1">Uncharacterized protein</fullName>
    </submittedName>
</protein>
<accession>A0A1V6X2U3</accession>